<name>A0AAU9M8L7_9ASTR</name>
<accession>A0AAU9M8L7</accession>
<evidence type="ECO:0000313" key="1">
    <source>
        <dbReference type="EMBL" id="CAH1421856.1"/>
    </source>
</evidence>
<keyword evidence="2" id="KW-1185">Reference proteome</keyword>
<organism evidence="1 2">
    <name type="scientific">Lactuca virosa</name>
    <dbReference type="NCBI Taxonomy" id="75947"/>
    <lineage>
        <taxon>Eukaryota</taxon>
        <taxon>Viridiplantae</taxon>
        <taxon>Streptophyta</taxon>
        <taxon>Embryophyta</taxon>
        <taxon>Tracheophyta</taxon>
        <taxon>Spermatophyta</taxon>
        <taxon>Magnoliopsida</taxon>
        <taxon>eudicotyledons</taxon>
        <taxon>Gunneridae</taxon>
        <taxon>Pentapetalae</taxon>
        <taxon>asterids</taxon>
        <taxon>campanulids</taxon>
        <taxon>Asterales</taxon>
        <taxon>Asteraceae</taxon>
        <taxon>Cichorioideae</taxon>
        <taxon>Cichorieae</taxon>
        <taxon>Lactucinae</taxon>
        <taxon>Lactuca</taxon>
    </lineage>
</organism>
<sequence length="229" mass="25996">MVGWVSKTRVICPCSSGFAYFYVFRKRVSTFLPQIHSDGHRTATFKTCHAFSSLLLTLTTLFNVFTTPSSPSPLSTARCEGLPSQSHPEAIDKQPNLSARYWVHETFNQPRTDAPSFVFGFLNFINSETDCRPRIEAEVTTNTFEVKYLTLNGEPQVRRKKDTKSRTIIASKSEASNLYRKKFEERSLSNNVKKDRYEPATAGGKMMVSHKLFRYFSGSREGDGLIVHT</sequence>
<dbReference type="Proteomes" id="UP001157418">
    <property type="component" value="Unassembled WGS sequence"/>
</dbReference>
<gene>
    <name evidence="1" type="ORF">LVIROSA_LOCUS9231</name>
</gene>
<reference evidence="1 2" key="1">
    <citation type="submission" date="2022-01" db="EMBL/GenBank/DDBJ databases">
        <authorList>
            <person name="Xiong W."/>
            <person name="Schranz E."/>
        </authorList>
    </citation>
    <scope>NUCLEOTIDE SEQUENCE [LARGE SCALE GENOMIC DNA]</scope>
</reference>
<comment type="caution">
    <text evidence="1">The sequence shown here is derived from an EMBL/GenBank/DDBJ whole genome shotgun (WGS) entry which is preliminary data.</text>
</comment>
<evidence type="ECO:0000313" key="2">
    <source>
        <dbReference type="Proteomes" id="UP001157418"/>
    </source>
</evidence>
<dbReference type="EMBL" id="CAKMRJ010001112">
    <property type="protein sequence ID" value="CAH1421856.1"/>
    <property type="molecule type" value="Genomic_DNA"/>
</dbReference>
<proteinExistence type="predicted"/>
<protein>
    <submittedName>
        <fullName evidence="1">Uncharacterized protein</fullName>
    </submittedName>
</protein>
<dbReference type="AlphaFoldDB" id="A0AAU9M8L7"/>